<organism evidence="6">
    <name type="scientific">hydrothermal vent metagenome</name>
    <dbReference type="NCBI Taxonomy" id="652676"/>
    <lineage>
        <taxon>unclassified sequences</taxon>
        <taxon>metagenomes</taxon>
        <taxon>ecological metagenomes</taxon>
    </lineage>
</organism>
<proteinExistence type="inferred from homology"/>
<evidence type="ECO:0000313" key="6">
    <source>
        <dbReference type="EMBL" id="VAW14983.1"/>
    </source>
</evidence>
<dbReference type="GO" id="GO:0008441">
    <property type="term" value="F:3'(2'),5'-bisphosphate nucleotidase activity"/>
    <property type="evidence" value="ECO:0007669"/>
    <property type="project" value="TreeGrafter"/>
</dbReference>
<dbReference type="GO" id="GO:0046872">
    <property type="term" value="F:metal ion binding"/>
    <property type="evidence" value="ECO:0007669"/>
    <property type="project" value="UniProtKB-KW"/>
</dbReference>
<dbReference type="InterPro" id="IPR000760">
    <property type="entry name" value="Inositol_monophosphatase-like"/>
</dbReference>
<dbReference type="InterPro" id="IPR020583">
    <property type="entry name" value="Inositol_monoP_metal-BS"/>
</dbReference>
<evidence type="ECO:0000256" key="3">
    <source>
        <dbReference type="ARBA" id="ARBA00022723"/>
    </source>
</evidence>
<sequence length="94" mass="10523">MGYFRRDIKTWSKKNSSPVTEADFLVDEFLKQTLLAARPQYGWLSEETTDDLARLNKQTIFVVDPIDGTRGFIRGDNGWSISLAIVKDGVAIAG</sequence>
<evidence type="ECO:0000256" key="1">
    <source>
        <dbReference type="ARBA" id="ARBA00001946"/>
    </source>
</evidence>
<dbReference type="EMBL" id="UOEQ01000058">
    <property type="protein sequence ID" value="VAW14983.1"/>
    <property type="molecule type" value="Genomic_DNA"/>
</dbReference>
<reference evidence="6" key="1">
    <citation type="submission" date="2018-06" db="EMBL/GenBank/DDBJ databases">
        <authorList>
            <person name="Zhirakovskaya E."/>
        </authorList>
    </citation>
    <scope>NUCLEOTIDE SEQUENCE</scope>
</reference>
<evidence type="ECO:0000256" key="2">
    <source>
        <dbReference type="ARBA" id="ARBA00009759"/>
    </source>
</evidence>
<name>A0A3B0TFT4_9ZZZZ</name>
<comment type="similarity">
    <text evidence="2">Belongs to the inositol monophosphatase superfamily.</text>
</comment>
<evidence type="ECO:0008006" key="7">
    <source>
        <dbReference type="Google" id="ProtNLM"/>
    </source>
</evidence>
<dbReference type="PANTHER" id="PTHR43200:SF6">
    <property type="entry name" value="3'(2'),5'-BISPHOSPHATE NUCLEOTIDASE"/>
    <property type="match status" value="1"/>
</dbReference>
<keyword evidence="4" id="KW-0378">Hydrolase</keyword>
<keyword evidence="3" id="KW-0479">Metal-binding</keyword>
<dbReference type="PROSITE" id="PS00629">
    <property type="entry name" value="IMP_1"/>
    <property type="match status" value="1"/>
</dbReference>
<accession>A0A3B0TFT4</accession>
<dbReference type="InterPro" id="IPR051090">
    <property type="entry name" value="Inositol_monoP_superfamily"/>
</dbReference>
<dbReference type="GO" id="GO:0000103">
    <property type="term" value="P:sulfate assimilation"/>
    <property type="evidence" value="ECO:0007669"/>
    <property type="project" value="TreeGrafter"/>
</dbReference>
<feature type="non-terminal residue" evidence="6">
    <location>
        <position position="94"/>
    </location>
</feature>
<protein>
    <recommendedName>
        <fullName evidence="7">3'(2'),5'-bisphosphate nucleotidase CysQ</fullName>
    </recommendedName>
</protein>
<dbReference type="AlphaFoldDB" id="A0A3B0TFT4"/>
<keyword evidence="5" id="KW-0460">Magnesium</keyword>
<comment type="cofactor">
    <cofactor evidence="1">
        <name>Mg(2+)</name>
        <dbReference type="ChEBI" id="CHEBI:18420"/>
    </cofactor>
</comment>
<dbReference type="Gene3D" id="3.30.540.10">
    <property type="entry name" value="Fructose-1,6-Bisphosphatase, subunit A, domain 1"/>
    <property type="match status" value="1"/>
</dbReference>
<dbReference type="Pfam" id="PF00459">
    <property type="entry name" value="Inositol_P"/>
    <property type="match status" value="1"/>
</dbReference>
<dbReference type="PANTHER" id="PTHR43200">
    <property type="entry name" value="PHOSPHATASE"/>
    <property type="match status" value="1"/>
</dbReference>
<evidence type="ECO:0000256" key="5">
    <source>
        <dbReference type="ARBA" id="ARBA00022842"/>
    </source>
</evidence>
<gene>
    <name evidence="6" type="ORF">MNBD_ALPHA11-1709</name>
</gene>
<dbReference type="SUPFAM" id="SSF56655">
    <property type="entry name" value="Carbohydrate phosphatase"/>
    <property type="match status" value="1"/>
</dbReference>
<evidence type="ECO:0000256" key="4">
    <source>
        <dbReference type="ARBA" id="ARBA00022801"/>
    </source>
</evidence>